<name>A0A7J7M3T8_9MAGN</name>
<dbReference type="PANTHER" id="PTHR15319">
    <property type="entry name" value="TATA BOX-BINDING PROTEIN ASSOCIATED FACTOR RNA POLYMERASE I SUBUNIT C"/>
    <property type="match status" value="1"/>
</dbReference>
<dbReference type="AlphaFoldDB" id="A0A7J7M3T8"/>
<keyword evidence="2" id="KW-1185">Reference proteome</keyword>
<reference evidence="1 2" key="1">
    <citation type="journal article" date="2020" name="IScience">
        <title>Genome Sequencing of the Endangered Kingdonia uniflora (Circaeasteraceae, Ranunculales) Reveals Potential Mechanisms of Evolutionary Specialization.</title>
        <authorList>
            <person name="Sun Y."/>
            <person name="Deng T."/>
            <person name="Zhang A."/>
            <person name="Moore M.J."/>
            <person name="Landis J.B."/>
            <person name="Lin N."/>
            <person name="Zhang H."/>
            <person name="Zhang X."/>
            <person name="Huang J."/>
            <person name="Zhang X."/>
            <person name="Sun H."/>
            <person name="Wang H."/>
        </authorList>
    </citation>
    <scope>NUCLEOTIDE SEQUENCE [LARGE SCALE GENOMIC DNA]</scope>
    <source>
        <strain evidence="1">TB1705</strain>
        <tissue evidence="1">Leaf</tissue>
    </source>
</reference>
<proteinExistence type="predicted"/>
<protein>
    <submittedName>
        <fullName evidence="1">Uncharacterized protein</fullName>
    </submittedName>
</protein>
<dbReference type="OrthoDB" id="2382881at2759"/>
<dbReference type="PANTHER" id="PTHR15319:SF1">
    <property type="entry name" value="TATA BOX-BINDING PROTEIN-ASSOCIATED FACTOR RNA POLYMERASE I SUBUNIT C"/>
    <property type="match status" value="1"/>
</dbReference>
<sequence>MDFSEDWKSLWSISSLFSPPLLLSGKSAKPLGPLLFSPSPKTLTPLFSSPSLYPPPPPPLSHNTNLHLLTQPKKDSFILPSVLSSIAADIFAPDDHTDVNSPPFQKNNLLQILDCNENNIFLLFFPVGENSDTVGFVKLSKKKSKTPVVIADTGGDVFRAKQSLNSRIIQISVMLYSGTSFLLASTLYSVDWYRVEIREELALVHLGTRHFSHVVVHSCWDSYLVESLVLLKNGDLFLFDIGCIAVTDKLPVKLVSRGKVARRVGG</sequence>
<dbReference type="GO" id="GO:0001650">
    <property type="term" value="C:fibrillar center"/>
    <property type="evidence" value="ECO:0007669"/>
    <property type="project" value="TreeGrafter"/>
</dbReference>
<dbReference type="GO" id="GO:0001164">
    <property type="term" value="F:RNA polymerase I core promoter sequence-specific DNA binding"/>
    <property type="evidence" value="ECO:0007669"/>
    <property type="project" value="TreeGrafter"/>
</dbReference>
<gene>
    <name evidence="1" type="ORF">GIB67_016976</name>
</gene>
<accession>A0A7J7M3T8</accession>
<evidence type="ECO:0000313" key="2">
    <source>
        <dbReference type="Proteomes" id="UP000541444"/>
    </source>
</evidence>
<evidence type="ECO:0000313" key="1">
    <source>
        <dbReference type="EMBL" id="KAF6149438.1"/>
    </source>
</evidence>
<dbReference type="EMBL" id="JACGCM010001796">
    <property type="protein sequence ID" value="KAF6149438.1"/>
    <property type="molecule type" value="Genomic_DNA"/>
</dbReference>
<dbReference type="Proteomes" id="UP000541444">
    <property type="component" value="Unassembled WGS sequence"/>
</dbReference>
<organism evidence="1 2">
    <name type="scientific">Kingdonia uniflora</name>
    <dbReference type="NCBI Taxonomy" id="39325"/>
    <lineage>
        <taxon>Eukaryota</taxon>
        <taxon>Viridiplantae</taxon>
        <taxon>Streptophyta</taxon>
        <taxon>Embryophyta</taxon>
        <taxon>Tracheophyta</taxon>
        <taxon>Spermatophyta</taxon>
        <taxon>Magnoliopsida</taxon>
        <taxon>Ranunculales</taxon>
        <taxon>Circaeasteraceae</taxon>
        <taxon>Kingdonia</taxon>
    </lineage>
</organism>
<comment type="caution">
    <text evidence="1">The sequence shown here is derived from an EMBL/GenBank/DDBJ whole genome shotgun (WGS) entry which is preliminary data.</text>
</comment>
<dbReference type="InterPro" id="IPR038801">
    <property type="entry name" value="TAF1C"/>
</dbReference>